<dbReference type="Gene3D" id="3.40.640.10">
    <property type="entry name" value="Type I PLP-dependent aspartate aminotransferase-like (Major domain)"/>
    <property type="match status" value="1"/>
</dbReference>
<dbReference type="RefSeq" id="WP_093519611.1">
    <property type="nucleotide sequence ID" value="NZ_FOSK01000005.1"/>
</dbReference>
<comment type="cofactor">
    <cofactor evidence="1">
        <name>pyridoxal 5'-phosphate</name>
        <dbReference type="ChEBI" id="CHEBI:597326"/>
    </cofactor>
</comment>
<dbReference type="SUPFAM" id="SSF53383">
    <property type="entry name" value="PLP-dependent transferases"/>
    <property type="match status" value="1"/>
</dbReference>
<evidence type="ECO:0000313" key="4">
    <source>
        <dbReference type="EMBL" id="SFK47584.1"/>
    </source>
</evidence>
<keyword evidence="5" id="KW-1185">Reference proteome</keyword>
<evidence type="ECO:0000256" key="1">
    <source>
        <dbReference type="ARBA" id="ARBA00001933"/>
    </source>
</evidence>
<evidence type="ECO:0000313" key="5">
    <source>
        <dbReference type="Proteomes" id="UP000199598"/>
    </source>
</evidence>
<dbReference type="Gene3D" id="3.90.1150.10">
    <property type="entry name" value="Aspartate Aminotransferase, domain 1"/>
    <property type="match status" value="1"/>
</dbReference>
<gene>
    <name evidence="4" type="ORF">SAMN04488518_105286</name>
</gene>
<dbReference type="CDD" id="cd06454">
    <property type="entry name" value="KBL_like"/>
    <property type="match status" value="1"/>
</dbReference>
<dbReference type="PANTHER" id="PTHR13693:SF3">
    <property type="entry name" value="LD36009P"/>
    <property type="match status" value="1"/>
</dbReference>
<name>A0A1I3ZTT2_9HYPH</name>
<dbReference type="PANTHER" id="PTHR13693">
    <property type="entry name" value="CLASS II AMINOTRANSFERASE/8-AMINO-7-OXONONANOATE SYNTHASE"/>
    <property type="match status" value="1"/>
</dbReference>
<dbReference type="InterPro" id="IPR015422">
    <property type="entry name" value="PyrdxlP-dep_Trfase_small"/>
</dbReference>
<dbReference type="Pfam" id="PF00155">
    <property type="entry name" value="Aminotran_1_2"/>
    <property type="match status" value="1"/>
</dbReference>
<evidence type="ECO:0000259" key="3">
    <source>
        <dbReference type="Pfam" id="PF00155"/>
    </source>
</evidence>
<dbReference type="Proteomes" id="UP000199598">
    <property type="component" value="Unassembled WGS sequence"/>
</dbReference>
<evidence type="ECO:0000256" key="2">
    <source>
        <dbReference type="ARBA" id="ARBA00022679"/>
    </source>
</evidence>
<dbReference type="InterPro" id="IPR004839">
    <property type="entry name" value="Aminotransferase_I/II_large"/>
</dbReference>
<proteinExistence type="predicted"/>
<accession>A0A1I3ZTT2</accession>
<dbReference type="InterPro" id="IPR015424">
    <property type="entry name" value="PyrdxlP-dep_Trfase"/>
</dbReference>
<organism evidence="4 5">
    <name type="scientific">Pseudovibrio ascidiaceicola</name>
    <dbReference type="NCBI Taxonomy" id="285279"/>
    <lineage>
        <taxon>Bacteria</taxon>
        <taxon>Pseudomonadati</taxon>
        <taxon>Pseudomonadota</taxon>
        <taxon>Alphaproteobacteria</taxon>
        <taxon>Hyphomicrobiales</taxon>
        <taxon>Stappiaceae</taxon>
        <taxon>Pseudovibrio</taxon>
    </lineage>
</organism>
<dbReference type="InterPro" id="IPR050087">
    <property type="entry name" value="AON_synthase_class-II"/>
</dbReference>
<dbReference type="EMBL" id="FOSK01000005">
    <property type="protein sequence ID" value="SFK47584.1"/>
    <property type="molecule type" value="Genomic_DNA"/>
</dbReference>
<reference evidence="4 5" key="1">
    <citation type="submission" date="2016-10" db="EMBL/GenBank/DDBJ databases">
        <authorList>
            <person name="Varghese N."/>
            <person name="Submissions S."/>
        </authorList>
    </citation>
    <scope>NUCLEOTIDE SEQUENCE [LARGE SCALE GENOMIC DNA]</scope>
    <source>
        <strain evidence="4 5">DSM 16392</strain>
    </source>
</reference>
<protein>
    <submittedName>
        <fullName evidence="4">8-amino-7-oxononanoate synthase</fullName>
    </submittedName>
</protein>
<feature type="domain" description="Aminotransferase class I/classII large" evidence="3">
    <location>
        <begin position="90"/>
        <end position="431"/>
    </location>
</feature>
<comment type="caution">
    <text evidence="4">The sequence shown here is derived from an EMBL/GenBank/DDBJ whole genome shotgun (WGS) entry which is preliminary data.</text>
</comment>
<dbReference type="InterPro" id="IPR015421">
    <property type="entry name" value="PyrdxlP-dep_Trfase_major"/>
</dbReference>
<sequence>MAKSDKKKLSKDDRLNALSAVRRSKSALPKQKATKPQAAEAIAPKFADLPGFKEIRLQKAAADLLQINNPFFRAHDARAGATTLIDGETYLNFSSYDYLGLNGHEKVQEAAKTAVDHYGISASASRVVAGERVIHTELEELIARMHGVESSVAFVSGHATNVTSIGQLMQPDDLIIHDSYIHNSIVTGAKLSGAVRQSFPHNNFEALENILELRAHKHPRTLIVVEGVYSMDGDYPDLPRLIEIKKKYGAWLMVDEAHSIGILGETGRGLAEHFQVDPRDVDIWMGTFSKTLAGCGGYIAGCSDLVDYLKLTASGFVFSVGIAPPIAAAVCEAIRLMEAEPHRVQAAQSNGQYFLEKAQTAGLDTGVSQGCAVVPIMMGDSLKATVLAARLLDRGLNVLPIIYPAVPEKSARLRFFITSEHTEEQLDQAIELVNDEIANYDSNPISIQQVMSA</sequence>
<keyword evidence="2" id="KW-0808">Transferase</keyword>